<keyword evidence="4" id="KW-1185">Reference proteome</keyword>
<comment type="caution">
    <text evidence="3">The sequence shown here is derived from an EMBL/GenBank/DDBJ whole genome shotgun (WGS) entry which is preliminary data.</text>
</comment>
<gene>
    <name evidence="3" type="ORF">DL89DRAFT_300635</name>
</gene>
<dbReference type="OrthoDB" id="9451547at2759"/>
<evidence type="ECO:0000256" key="1">
    <source>
        <dbReference type="SAM" id="Coils"/>
    </source>
</evidence>
<feature type="compositionally biased region" description="Polar residues" evidence="2">
    <location>
        <begin position="542"/>
        <end position="551"/>
    </location>
</feature>
<keyword evidence="1" id="KW-0175">Coiled coil</keyword>
<dbReference type="AlphaFoldDB" id="A0A1Y1WLM2"/>
<dbReference type="RefSeq" id="XP_040747682.1">
    <property type="nucleotide sequence ID" value="XM_040890825.1"/>
</dbReference>
<feature type="coiled-coil region" evidence="1">
    <location>
        <begin position="186"/>
        <end position="240"/>
    </location>
</feature>
<feature type="compositionally biased region" description="Polar residues" evidence="2">
    <location>
        <begin position="16"/>
        <end position="40"/>
    </location>
</feature>
<feature type="region of interest" description="Disordered" evidence="2">
    <location>
        <begin position="684"/>
        <end position="712"/>
    </location>
</feature>
<feature type="coiled-coil region" evidence="1">
    <location>
        <begin position="60"/>
        <end position="115"/>
    </location>
</feature>
<proteinExistence type="predicted"/>
<feature type="region of interest" description="Disordered" evidence="2">
    <location>
        <begin position="1"/>
        <end position="57"/>
    </location>
</feature>
<evidence type="ECO:0000313" key="3">
    <source>
        <dbReference type="EMBL" id="ORX74471.1"/>
    </source>
</evidence>
<evidence type="ECO:0000256" key="2">
    <source>
        <dbReference type="SAM" id="MobiDB-lite"/>
    </source>
</evidence>
<accession>A0A1Y1WLM2</accession>
<reference evidence="3 4" key="1">
    <citation type="submission" date="2016-07" db="EMBL/GenBank/DDBJ databases">
        <title>Pervasive Adenine N6-methylation of Active Genes in Fungi.</title>
        <authorList>
            <consortium name="DOE Joint Genome Institute"/>
            <person name="Mondo S.J."/>
            <person name="Dannebaum R.O."/>
            <person name="Kuo R.C."/>
            <person name="Labutti K."/>
            <person name="Haridas S."/>
            <person name="Kuo A."/>
            <person name="Salamov A."/>
            <person name="Ahrendt S.R."/>
            <person name="Lipzen A."/>
            <person name="Sullivan W."/>
            <person name="Andreopoulos W.B."/>
            <person name="Clum A."/>
            <person name="Lindquist E."/>
            <person name="Daum C."/>
            <person name="Ramamoorthy G.K."/>
            <person name="Gryganskyi A."/>
            <person name="Culley D."/>
            <person name="Magnuson J.K."/>
            <person name="James T.Y."/>
            <person name="O'Malley M.A."/>
            <person name="Stajich J.E."/>
            <person name="Spatafora J.W."/>
            <person name="Visel A."/>
            <person name="Grigoriev I.V."/>
        </authorList>
    </citation>
    <scope>NUCLEOTIDE SEQUENCE [LARGE SCALE GENOMIC DNA]</scope>
    <source>
        <strain evidence="3 4">ATCC 12442</strain>
    </source>
</reference>
<organism evidence="3 4">
    <name type="scientific">Linderina pennispora</name>
    <dbReference type="NCBI Taxonomy" id="61395"/>
    <lineage>
        <taxon>Eukaryota</taxon>
        <taxon>Fungi</taxon>
        <taxon>Fungi incertae sedis</taxon>
        <taxon>Zoopagomycota</taxon>
        <taxon>Kickxellomycotina</taxon>
        <taxon>Kickxellomycetes</taxon>
        <taxon>Kickxellales</taxon>
        <taxon>Kickxellaceae</taxon>
        <taxon>Linderina</taxon>
    </lineage>
</organism>
<name>A0A1Y1WLM2_9FUNG</name>
<feature type="region of interest" description="Disordered" evidence="2">
    <location>
        <begin position="519"/>
        <end position="613"/>
    </location>
</feature>
<dbReference type="GeneID" id="63807473"/>
<sequence>MEEPYTPTRRSRPPASGNSQKHTPISKVLNQTDTHSTPTRPSGGVPQSPFSSPAIRQLGTDALRERLKEAYGLLKEKERNLFLAATVGQELVDANQQLQDDYDRLQAELETMRAKLASQKPTNTDDPQLSSNGGSTASGSGSQDVSQLHGQQHSMAAQQTDDSHDPQQQLERQWVKTHVKPLKAQLDLARERTDELLAEREELAAQHSVDMLEEDRADLRKELEAQRTLWAKRFEDHQKEYQAGRMDANYAEHLADQHAADAAARLQAEQHAADMEDKYNAALRECGLLRSELAKQQETEKTFWQPLRMQWLAGQEEIQDLQESYQAACNALAQAEVSSILERHRAVAEQQELYKEHSQLKRAYVRTLGAQSRMKQQVARLSQLAASGASEARMRRLEAALGEAECQRQAMAWANMASPQQQQQQADDLADTPADGTVLVATLRTKLRRVAGDRDQALRELRTAHLLRANEIQRTRCVVPGADIAALKAQFETLKRSTREAKNPSHDSIPNEPLMASMQIAPPHSKPKMPEKAQPPRKRTPTRNPATSKSEAPTEEVRKPGPMSLAFVINSENSSRQHQQHQHQQDNVSGTAAVNAADTTPRKPSRSVAHQRVHRAPRCLGIGHPILLDSHLPHPQVDTTSSESPTLSFLDMRTLAGRGMRSCCKSLASAAKSVGLCSGTAKVTTTASSDSTSSDPSPASPPTKRPRKNGDTNVEEILTFSHLNKQKPTECANQ</sequence>
<feature type="compositionally biased region" description="Polar residues" evidence="2">
    <location>
        <begin position="119"/>
        <end position="129"/>
    </location>
</feature>
<dbReference type="EMBL" id="MCFD01000001">
    <property type="protein sequence ID" value="ORX74471.1"/>
    <property type="molecule type" value="Genomic_DNA"/>
</dbReference>
<dbReference type="STRING" id="61395.A0A1Y1WLM2"/>
<feature type="compositionally biased region" description="Polar residues" evidence="2">
    <location>
        <begin position="143"/>
        <end position="168"/>
    </location>
</feature>
<dbReference type="Proteomes" id="UP000193922">
    <property type="component" value="Unassembled WGS sequence"/>
</dbReference>
<feature type="compositionally biased region" description="Basic residues" evidence="2">
    <location>
        <begin position="603"/>
        <end position="613"/>
    </location>
</feature>
<feature type="compositionally biased region" description="Basic and acidic residues" evidence="2">
    <location>
        <begin position="495"/>
        <end position="505"/>
    </location>
</feature>
<evidence type="ECO:0000313" key="4">
    <source>
        <dbReference type="Proteomes" id="UP000193922"/>
    </source>
</evidence>
<protein>
    <submittedName>
        <fullName evidence="3">Uncharacterized protein</fullName>
    </submittedName>
</protein>
<feature type="region of interest" description="Disordered" evidence="2">
    <location>
        <begin position="495"/>
        <end position="514"/>
    </location>
</feature>
<feature type="compositionally biased region" description="Low complexity" evidence="2">
    <location>
        <begin position="130"/>
        <end position="142"/>
    </location>
</feature>
<feature type="compositionally biased region" description="Low complexity" evidence="2">
    <location>
        <begin position="684"/>
        <end position="697"/>
    </location>
</feature>
<feature type="region of interest" description="Disordered" evidence="2">
    <location>
        <begin position="115"/>
        <end position="168"/>
    </location>
</feature>